<reference evidence="2" key="1">
    <citation type="submission" date="2022-11" db="UniProtKB">
        <authorList>
            <consortium name="WormBaseParasite"/>
        </authorList>
    </citation>
    <scope>IDENTIFICATION</scope>
</reference>
<dbReference type="WBParaSite" id="Minc3s01379g23301">
    <property type="protein sequence ID" value="Minc3s01379g23301"/>
    <property type="gene ID" value="Minc3s01379g23301"/>
</dbReference>
<accession>A0A914M765</accession>
<proteinExistence type="predicted"/>
<protein>
    <submittedName>
        <fullName evidence="2">Uncharacterized protein</fullName>
    </submittedName>
</protein>
<dbReference type="Proteomes" id="UP000887563">
    <property type="component" value="Unplaced"/>
</dbReference>
<sequence length="63" mass="7017">MAPTKSRAGWLREWTSRIEGNSVYTTDGKVILCEACQQKTTGSSDSILSIESTQFNRKTQSEC</sequence>
<evidence type="ECO:0000313" key="1">
    <source>
        <dbReference type="Proteomes" id="UP000887563"/>
    </source>
</evidence>
<organism evidence="1 2">
    <name type="scientific">Meloidogyne incognita</name>
    <name type="common">Southern root-knot nematode worm</name>
    <name type="synonym">Oxyuris incognita</name>
    <dbReference type="NCBI Taxonomy" id="6306"/>
    <lineage>
        <taxon>Eukaryota</taxon>
        <taxon>Metazoa</taxon>
        <taxon>Ecdysozoa</taxon>
        <taxon>Nematoda</taxon>
        <taxon>Chromadorea</taxon>
        <taxon>Rhabditida</taxon>
        <taxon>Tylenchina</taxon>
        <taxon>Tylenchomorpha</taxon>
        <taxon>Tylenchoidea</taxon>
        <taxon>Meloidogynidae</taxon>
        <taxon>Meloidogyninae</taxon>
        <taxon>Meloidogyne</taxon>
        <taxon>Meloidogyne incognita group</taxon>
    </lineage>
</organism>
<name>A0A914M765_MELIC</name>
<dbReference type="AlphaFoldDB" id="A0A914M765"/>
<evidence type="ECO:0000313" key="2">
    <source>
        <dbReference type="WBParaSite" id="Minc3s01379g23301"/>
    </source>
</evidence>
<keyword evidence="1" id="KW-1185">Reference proteome</keyword>